<dbReference type="OrthoDB" id="6208831at2759"/>
<evidence type="ECO:0000313" key="3">
    <source>
        <dbReference type="Proteomes" id="UP000005408"/>
    </source>
</evidence>
<name>A0A8W8M2V7_MAGGI</name>
<dbReference type="Proteomes" id="UP000005408">
    <property type="component" value="Unassembled WGS sequence"/>
</dbReference>
<reference evidence="2" key="1">
    <citation type="submission" date="2022-08" db="UniProtKB">
        <authorList>
            <consortium name="EnsemblMetazoa"/>
        </authorList>
    </citation>
    <scope>IDENTIFICATION</scope>
    <source>
        <strain evidence="2">05x7-T-G4-1.051#20</strain>
    </source>
</reference>
<sequence length="159" mass="18853">MGCSFFTDKDNIGLLCCTNLIIGTISGIGLMFLCTKRHKAENYESAQMSLAINEEYTRFSTENRLQRHHLPRSSRLIERNRQRNIRCPEPVYVNKRDDYLDPEFHKRDSNYLKPIHCNDENSDLDREQKGYYMNTCTDKRQCIQNSLDDYLEPRNKFSK</sequence>
<keyword evidence="1" id="KW-1133">Transmembrane helix</keyword>
<evidence type="ECO:0000313" key="2">
    <source>
        <dbReference type="EnsemblMetazoa" id="G30323.1:cds"/>
    </source>
</evidence>
<keyword evidence="1" id="KW-0812">Transmembrane</keyword>
<keyword evidence="3" id="KW-1185">Reference proteome</keyword>
<evidence type="ECO:0000256" key="1">
    <source>
        <dbReference type="SAM" id="Phobius"/>
    </source>
</evidence>
<protein>
    <submittedName>
        <fullName evidence="2">Uncharacterized protein</fullName>
    </submittedName>
</protein>
<keyword evidence="1" id="KW-0472">Membrane</keyword>
<accession>A0A8W8M2V7</accession>
<dbReference type="EnsemblMetazoa" id="G30323.1">
    <property type="protein sequence ID" value="G30323.1:cds"/>
    <property type="gene ID" value="G30323"/>
</dbReference>
<dbReference type="AlphaFoldDB" id="A0A8W8M2V7"/>
<proteinExistence type="predicted"/>
<feature type="transmembrane region" description="Helical" evidence="1">
    <location>
        <begin position="12"/>
        <end position="33"/>
    </location>
</feature>
<organism evidence="2 3">
    <name type="scientific">Magallana gigas</name>
    <name type="common">Pacific oyster</name>
    <name type="synonym">Crassostrea gigas</name>
    <dbReference type="NCBI Taxonomy" id="29159"/>
    <lineage>
        <taxon>Eukaryota</taxon>
        <taxon>Metazoa</taxon>
        <taxon>Spiralia</taxon>
        <taxon>Lophotrochozoa</taxon>
        <taxon>Mollusca</taxon>
        <taxon>Bivalvia</taxon>
        <taxon>Autobranchia</taxon>
        <taxon>Pteriomorphia</taxon>
        <taxon>Ostreida</taxon>
        <taxon>Ostreoidea</taxon>
        <taxon>Ostreidae</taxon>
        <taxon>Magallana</taxon>
    </lineage>
</organism>